<dbReference type="Gene3D" id="4.10.220.110">
    <property type="match status" value="1"/>
</dbReference>
<organism evidence="4 5">
    <name type="scientific">Candidatus Methylospira mobilis</name>
    <dbReference type="NCBI Taxonomy" id="1808979"/>
    <lineage>
        <taxon>Bacteria</taxon>
        <taxon>Pseudomonadati</taxon>
        <taxon>Pseudomonadota</taxon>
        <taxon>Gammaproteobacteria</taxon>
        <taxon>Methylococcales</taxon>
        <taxon>Methylococcaceae</taxon>
        <taxon>Candidatus Methylospira</taxon>
    </lineage>
</organism>
<evidence type="ECO:0000313" key="5">
    <source>
        <dbReference type="Proteomes" id="UP000325755"/>
    </source>
</evidence>
<dbReference type="SUPFAM" id="SSF69255">
    <property type="entry name" value="gp5 N-terminal domain-like"/>
    <property type="match status" value="1"/>
</dbReference>
<dbReference type="AlphaFoldDB" id="A0A5Q0BMB3"/>
<keyword evidence="5" id="KW-1185">Reference proteome</keyword>
<dbReference type="Gene3D" id="2.40.50.230">
    <property type="entry name" value="Gp5 N-terminal domain"/>
    <property type="match status" value="1"/>
</dbReference>
<feature type="domain" description="Gp5/Type VI secretion system Vgr protein OB-fold" evidence="3">
    <location>
        <begin position="414"/>
        <end position="474"/>
    </location>
</feature>
<dbReference type="InterPro" id="IPR006533">
    <property type="entry name" value="T6SS_Vgr_RhsGE"/>
</dbReference>
<reference evidence="4 5" key="1">
    <citation type="submission" date="2019-09" db="EMBL/GenBank/DDBJ databases">
        <title>Ecophysiology of the spiral-shaped methanotroph Methylospira mobilis as revealed by the complete genome sequence.</title>
        <authorList>
            <person name="Oshkin I.Y."/>
            <person name="Dedysh S.N."/>
            <person name="Miroshnikov K."/>
            <person name="Danilova O.V."/>
            <person name="Hakobyan A."/>
            <person name="Liesack W."/>
        </authorList>
    </citation>
    <scope>NUCLEOTIDE SEQUENCE [LARGE SCALE GENOMIC DNA]</scope>
    <source>
        <strain evidence="4 5">Shm1</strain>
    </source>
</reference>
<evidence type="ECO:0000256" key="2">
    <source>
        <dbReference type="SAM" id="Coils"/>
    </source>
</evidence>
<dbReference type="InterPro" id="IPR037026">
    <property type="entry name" value="Vgr_OB-fold_dom_sf"/>
</dbReference>
<dbReference type="OrthoDB" id="9762420at2"/>
<dbReference type="NCBIfam" id="TIGR01646">
    <property type="entry name" value="vgr_GE"/>
    <property type="match status" value="1"/>
</dbReference>
<sequence length="767" mass="84530">MNASGQLSGSNRRFTFSCANLANTSFEVVRFEGEEALSSLYRFELLLAVADHGDLDESRIIGRPALFTLNDGVAGGMTTAYHGLVQDFSYAYQATTGWTIYRAVLVPKMWRLTAYHLSEVYLNKNPNEIFKLILDNAGFSSNDFEWRLPRDRQSFLINYICQYQESYYEFIERWADRLGDYWWYEENEGSEKIVFTHSLMAHKNEALQLHYLPIGNHAGANEIRRLQSLECETRCLPERVTVMDYFHEKSSLGIKATQTVDPEGIGEVFLYGQNLRSNEVASKVAQLHAETLRCRAKQYSGSSDATGLRCGHLLEVTGHPRSSFNRRYLLTRVRHCGSQAIALLELGLTVPASAQEKTASVDFYRADINAIPSDVQFRSEMRRPWPKIEGTLTAFIDAEGDGEYAELNESGEYKVQMPFVVTDKYAGKCSAWIRKSSEYAGFGGQGMHFPLRKGAEVLLSFINGDPDQPVIIGAVPNSVAGNVVNNDNRTQSKLQSSAGNYIIMEDKALLANLFMGSPMFASSLTLGAPLGICANTAGLISLASAGNVLIDTASAVDIKAAVGIKLSAPTDITLSSAGPVITTAASKTELFLGEEFQLVGDTNKIIRGQSNTVTIGNKLDLAASVKFDINASSSTTMTVGTKLDTFLGAKFEWTTAAAFKMTTGVTFDNKLGPNIENKYVNFKNTAMAVKKEDVEVNVKEVVVDSVQAQIQSLEAQIQEVTTELLDAQCRISSLEFELQESSMSMRSSTTVINRGTFTMNDGIQMNM</sequence>
<dbReference type="SUPFAM" id="SSF69279">
    <property type="entry name" value="Phage tail proteins"/>
    <property type="match status" value="2"/>
</dbReference>
<dbReference type="InParanoid" id="A0A5Q0BMB3"/>
<dbReference type="Gene3D" id="3.55.50.10">
    <property type="entry name" value="Baseplate protein-like domains"/>
    <property type="match status" value="1"/>
</dbReference>
<dbReference type="RefSeq" id="WP_153248866.1">
    <property type="nucleotide sequence ID" value="NZ_CP044205.1"/>
</dbReference>
<evidence type="ECO:0000313" key="4">
    <source>
        <dbReference type="EMBL" id="QFY42876.1"/>
    </source>
</evidence>
<comment type="similarity">
    <text evidence="1">Belongs to the VgrG protein family.</text>
</comment>
<dbReference type="NCBIfam" id="TIGR03361">
    <property type="entry name" value="VI_Rhs_Vgr"/>
    <property type="match status" value="1"/>
</dbReference>
<keyword evidence="2" id="KW-0175">Coiled coil</keyword>
<accession>A0A5Q0BMB3</accession>
<dbReference type="Gene3D" id="2.30.110.50">
    <property type="match status" value="1"/>
</dbReference>
<dbReference type="KEGG" id="mmob:F6R98_09845"/>
<name>A0A5Q0BMB3_9GAMM</name>
<dbReference type="Pfam" id="PF04717">
    <property type="entry name" value="Phage_base_V"/>
    <property type="match status" value="1"/>
</dbReference>
<dbReference type="Proteomes" id="UP000325755">
    <property type="component" value="Chromosome"/>
</dbReference>
<dbReference type="InterPro" id="IPR006531">
    <property type="entry name" value="Gp5/Vgr_OB"/>
</dbReference>
<evidence type="ECO:0000256" key="1">
    <source>
        <dbReference type="ARBA" id="ARBA00005558"/>
    </source>
</evidence>
<evidence type="ECO:0000259" key="3">
    <source>
        <dbReference type="Pfam" id="PF04717"/>
    </source>
</evidence>
<feature type="coiled-coil region" evidence="2">
    <location>
        <begin position="703"/>
        <end position="730"/>
    </location>
</feature>
<proteinExistence type="inferred from homology"/>
<protein>
    <submittedName>
        <fullName evidence="4">Type VI secretion system tip protein VgrG</fullName>
    </submittedName>
</protein>
<dbReference type="Pfam" id="PF05954">
    <property type="entry name" value="Phage_GPD"/>
    <property type="match status" value="1"/>
</dbReference>
<dbReference type="InterPro" id="IPR017847">
    <property type="entry name" value="T6SS_RhsGE_Vgr_subset"/>
</dbReference>
<gene>
    <name evidence="4" type="primary">tssI</name>
    <name evidence="4" type="ORF">F6R98_09845</name>
</gene>
<dbReference type="EMBL" id="CP044205">
    <property type="protein sequence ID" value="QFY42876.1"/>
    <property type="molecule type" value="Genomic_DNA"/>
</dbReference>